<evidence type="ECO:0000256" key="1">
    <source>
        <dbReference type="ARBA" id="ARBA00006509"/>
    </source>
</evidence>
<dbReference type="GO" id="GO:1990904">
    <property type="term" value="C:ribonucleoprotein complex"/>
    <property type="evidence" value="ECO:0007669"/>
    <property type="project" value="UniProtKB-KW"/>
</dbReference>
<dbReference type="PROSITE" id="PS01190">
    <property type="entry name" value="RIBOSOMAL_L36E"/>
    <property type="match status" value="1"/>
</dbReference>
<dbReference type="InterPro" id="IPR000509">
    <property type="entry name" value="Ribosomal_eL36"/>
</dbReference>
<keyword evidence="2 4" id="KW-0689">Ribosomal protein</keyword>
<name>A0A067NMU9_PLEO1</name>
<evidence type="ECO:0000313" key="6">
    <source>
        <dbReference type="EMBL" id="KDQ29393.1"/>
    </source>
</evidence>
<dbReference type="InParanoid" id="A0A067NMU9"/>
<dbReference type="GO" id="GO:0005840">
    <property type="term" value="C:ribosome"/>
    <property type="evidence" value="ECO:0007669"/>
    <property type="project" value="UniProtKB-KW"/>
</dbReference>
<gene>
    <name evidence="6" type="ORF">PLEOSDRAFT_1070894</name>
</gene>
<proteinExistence type="inferred from homology"/>
<dbReference type="OrthoDB" id="9616667at2759"/>
<comment type="similarity">
    <text evidence="1 4">Belongs to the eukaryotic ribosomal protein eL36 family.</text>
</comment>
<reference evidence="7" key="1">
    <citation type="journal article" date="2014" name="Proc. Natl. Acad. Sci. U.S.A.">
        <title>Extensive sampling of basidiomycete genomes demonstrates inadequacy of the white-rot/brown-rot paradigm for wood decay fungi.</title>
        <authorList>
            <person name="Riley R."/>
            <person name="Salamov A.A."/>
            <person name="Brown D.W."/>
            <person name="Nagy L.G."/>
            <person name="Floudas D."/>
            <person name="Held B.W."/>
            <person name="Levasseur A."/>
            <person name="Lombard V."/>
            <person name="Morin E."/>
            <person name="Otillar R."/>
            <person name="Lindquist E.A."/>
            <person name="Sun H."/>
            <person name="LaButti K.M."/>
            <person name="Schmutz J."/>
            <person name="Jabbour D."/>
            <person name="Luo H."/>
            <person name="Baker S.E."/>
            <person name="Pisabarro A.G."/>
            <person name="Walton J.D."/>
            <person name="Blanchette R.A."/>
            <person name="Henrissat B."/>
            <person name="Martin F."/>
            <person name="Cullen D."/>
            <person name="Hibbett D.S."/>
            <person name="Grigoriev I.V."/>
        </authorList>
    </citation>
    <scope>NUCLEOTIDE SEQUENCE [LARGE SCALE GENOMIC DNA]</scope>
    <source>
        <strain evidence="7">PC15</strain>
    </source>
</reference>
<dbReference type="HOGENOM" id="CLU_140672_1_0_1"/>
<dbReference type="VEuPathDB" id="FungiDB:PLEOSDRAFT_1070894"/>
<evidence type="ECO:0000313" key="7">
    <source>
        <dbReference type="Proteomes" id="UP000027073"/>
    </source>
</evidence>
<dbReference type="GO" id="GO:0003735">
    <property type="term" value="F:structural constituent of ribosome"/>
    <property type="evidence" value="ECO:0007669"/>
    <property type="project" value="InterPro"/>
</dbReference>
<dbReference type="Gene3D" id="1.10.10.1760">
    <property type="entry name" value="60S ribosomal protein L36"/>
    <property type="match status" value="1"/>
</dbReference>
<organism evidence="6 7">
    <name type="scientific">Pleurotus ostreatus (strain PC15)</name>
    <name type="common">Oyster mushroom</name>
    <dbReference type="NCBI Taxonomy" id="1137138"/>
    <lineage>
        <taxon>Eukaryota</taxon>
        <taxon>Fungi</taxon>
        <taxon>Dikarya</taxon>
        <taxon>Basidiomycota</taxon>
        <taxon>Agaricomycotina</taxon>
        <taxon>Agaricomycetes</taxon>
        <taxon>Agaricomycetidae</taxon>
        <taxon>Agaricales</taxon>
        <taxon>Pleurotineae</taxon>
        <taxon>Pleurotaceae</taxon>
        <taxon>Pleurotus</taxon>
    </lineage>
</organism>
<dbReference type="PANTHER" id="PTHR10114">
    <property type="entry name" value="60S RIBOSOMAL PROTEIN L36"/>
    <property type="match status" value="1"/>
</dbReference>
<dbReference type="InterPro" id="IPR038097">
    <property type="entry name" value="Ribosomal_eL36_sf"/>
</dbReference>
<dbReference type="STRING" id="1137138.A0A067NMU9"/>
<accession>A0A067NMU9</accession>
<protein>
    <recommendedName>
        <fullName evidence="4">60S ribosomal protein L36</fullName>
    </recommendedName>
</protein>
<sequence>MARTNLSIGANKGHPTTPLERPARPSTRKGVSSQKTQFVRSVIREVAGFSPYERRVMELLRNSKDKRARKLTKKRVSVGTLLRSKRKLEELGNIIQESRRAH</sequence>
<dbReference type="EMBL" id="KL198007">
    <property type="protein sequence ID" value="KDQ29393.1"/>
    <property type="molecule type" value="Genomic_DNA"/>
</dbReference>
<evidence type="ECO:0000256" key="4">
    <source>
        <dbReference type="RuleBase" id="RU000665"/>
    </source>
</evidence>
<keyword evidence="3 4" id="KW-0687">Ribonucleoprotein</keyword>
<dbReference type="AlphaFoldDB" id="A0A067NMU9"/>
<dbReference type="FunCoup" id="A0A067NMU9">
    <property type="interactions" value="334"/>
</dbReference>
<evidence type="ECO:0000256" key="3">
    <source>
        <dbReference type="ARBA" id="ARBA00023274"/>
    </source>
</evidence>
<evidence type="ECO:0000256" key="5">
    <source>
        <dbReference type="SAM" id="MobiDB-lite"/>
    </source>
</evidence>
<feature type="region of interest" description="Disordered" evidence="5">
    <location>
        <begin position="1"/>
        <end position="35"/>
    </location>
</feature>
<evidence type="ECO:0000256" key="2">
    <source>
        <dbReference type="ARBA" id="ARBA00022980"/>
    </source>
</evidence>
<dbReference type="Pfam" id="PF01158">
    <property type="entry name" value="Ribosomal_L36e"/>
    <property type="match status" value="1"/>
</dbReference>
<dbReference type="Proteomes" id="UP000027073">
    <property type="component" value="Unassembled WGS sequence"/>
</dbReference>
<dbReference type="GO" id="GO:0006412">
    <property type="term" value="P:translation"/>
    <property type="evidence" value="ECO:0007669"/>
    <property type="project" value="InterPro"/>
</dbReference>
<dbReference type="FunFam" id="1.10.10.1760:FF:000003">
    <property type="entry name" value="60S ribosomal protein L36"/>
    <property type="match status" value="1"/>
</dbReference>